<protein>
    <recommendedName>
        <fullName evidence="6">NADP-dependent oxidoreductase domain-containing protein</fullName>
    </recommendedName>
</protein>
<dbReference type="Pfam" id="PF00248">
    <property type="entry name" value="Aldo_ket_red"/>
    <property type="match status" value="1"/>
</dbReference>
<dbReference type="InterPro" id="IPR023210">
    <property type="entry name" value="NADP_OxRdtase_dom"/>
</dbReference>
<feature type="binding site" evidence="4">
    <location>
        <position position="113"/>
    </location>
    <ligand>
        <name>substrate</name>
    </ligand>
</feature>
<feature type="active site" description="Proton donor" evidence="3">
    <location>
        <position position="55"/>
    </location>
</feature>
<evidence type="ECO:0000256" key="4">
    <source>
        <dbReference type="PIRSR" id="PIRSR000097-2"/>
    </source>
</evidence>
<comment type="caution">
    <text evidence="7">The sequence shown here is derived from an EMBL/GenBank/DDBJ whole genome shotgun (WGS) entry which is preliminary data.</text>
</comment>
<organism evidence="7 9">
    <name type="scientific">Adineta steineri</name>
    <dbReference type="NCBI Taxonomy" id="433720"/>
    <lineage>
        <taxon>Eukaryota</taxon>
        <taxon>Metazoa</taxon>
        <taxon>Spiralia</taxon>
        <taxon>Gnathifera</taxon>
        <taxon>Rotifera</taxon>
        <taxon>Eurotatoria</taxon>
        <taxon>Bdelloidea</taxon>
        <taxon>Adinetida</taxon>
        <taxon>Adinetidae</taxon>
        <taxon>Adineta</taxon>
    </lineage>
</organism>
<dbReference type="InterPro" id="IPR020471">
    <property type="entry name" value="AKR"/>
</dbReference>
<keyword evidence="2" id="KW-0560">Oxidoreductase</keyword>
<gene>
    <name evidence="7" type="ORF">JYZ213_LOCUS28326</name>
    <name evidence="8" type="ORF">OXD698_LOCUS21344</name>
</gene>
<dbReference type="PANTHER" id="PTHR43827">
    <property type="entry name" value="2,5-DIKETO-D-GLUCONIC ACID REDUCTASE"/>
    <property type="match status" value="1"/>
</dbReference>
<dbReference type="CDD" id="cd19071">
    <property type="entry name" value="AKR_AKR1-5-like"/>
    <property type="match status" value="1"/>
</dbReference>
<evidence type="ECO:0000256" key="2">
    <source>
        <dbReference type="ARBA" id="ARBA00023002"/>
    </source>
</evidence>
<evidence type="ECO:0000259" key="6">
    <source>
        <dbReference type="Pfam" id="PF00248"/>
    </source>
</evidence>
<evidence type="ECO:0000313" key="9">
    <source>
        <dbReference type="Proteomes" id="UP000663845"/>
    </source>
</evidence>
<feature type="site" description="Lowers pKa of active site Tyr" evidence="5">
    <location>
        <position position="80"/>
    </location>
</feature>
<evidence type="ECO:0000256" key="1">
    <source>
        <dbReference type="ARBA" id="ARBA00007905"/>
    </source>
</evidence>
<dbReference type="Gene3D" id="3.20.20.100">
    <property type="entry name" value="NADP-dependent oxidoreductase domain"/>
    <property type="match status" value="1"/>
</dbReference>
<dbReference type="Proteomes" id="UP000663844">
    <property type="component" value="Unassembled WGS sequence"/>
</dbReference>
<dbReference type="PRINTS" id="PR00069">
    <property type="entry name" value="ALDKETRDTASE"/>
</dbReference>
<proteinExistence type="inferred from homology"/>
<name>A0A814YAW8_9BILA</name>
<dbReference type="InterPro" id="IPR018170">
    <property type="entry name" value="Aldo/ket_reductase_CS"/>
</dbReference>
<dbReference type="EMBL" id="CAJNOG010000410">
    <property type="protein sequence ID" value="CAF1227010.1"/>
    <property type="molecule type" value="Genomic_DNA"/>
</dbReference>
<dbReference type="AlphaFoldDB" id="A0A814YAW8"/>
<sequence>MHTISANSTIRLIDGNRIPIVGLGLYEAEPSVRTVRLVRSAAIMGYRLFDTAEIYENELETGLGLKKSRIPREQLFVTSKVFTTDGGRRHILDSVRESLFRLKVEYIDLYLIHAPQGGNVLEAYDALHELRSLGRIRSVGVSNFGISHLEVIRRTGRPLPAVNQIELHPFNQQRAIVNYCRRYGIALMAYSPLARGAALDDPFVLQLAKKYRRTPAQILIRWSIQNGFISIPKTSHSSRLQENFRVFDFRLSKNDMRQLTDYGYQNQISSGWDPSNQSTLQFGAIY</sequence>
<dbReference type="GO" id="GO:0016491">
    <property type="term" value="F:oxidoreductase activity"/>
    <property type="evidence" value="ECO:0007669"/>
    <property type="project" value="UniProtKB-KW"/>
</dbReference>
<reference evidence="7" key="1">
    <citation type="submission" date="2021-02" db="EMBL/GenBank/DDBJ databases">
        <authorList>
            <person name="Nowell W R."/>
        </authorList>
    </citation>
    <scope>NUCLEOTIDE SEQUENCE</scope>
</reference>
<dbReference type="PANTHER" id="PTHR43827:SF13">
    <property type="entry name" value="ALDO_KETO REDUCTASE FAMILY PROTEIN"/>
    <property type="match status" value="1"/>
</dbReference>
<evidence type="ECO:0000256" key="5">
    <source>
        <dbReference type="PIRSR" id="PIRSR000097-3"/>
    </source>
</evidence>
<dbReference type="InterPro" id="IPR036812">
    <property type="entry name" value="NAD(P)_OxRdtase_dom_sf"/>
</dbReference>
<dbReference type="FunFam" id="3.20.20.100:FF:000015">
    <property type="entry name" value="Oxidoreductase, aldo/keto reductase family"/>
    <property type="match status" value="1"/>
</dbReference>
<dbReference type="SUPFAM" id="SSF51430">
    <property type="entry name" value="NAD(P)-linked oxidoreductase"/>
    <property type="match status" value="1"/>
</dbReference>
<dbReference type="PROSITE" id="PS00062">
    <property type="entry name" value="ALDOKETO_REDUCTASE_2"/>
    <property type="match status" value="1"/>
</dbReference>
<feature type="domain" description="NADP-dependent oxidoreductase" evidence="6">
    <location>
        <begin position="34"/>
        <end position="260"/>
    </location>
</feature>
<comment type="similarity">
    <text evidence="1">Belongs to the aldo/keto reductase family.</text>
</comment>
<evidence type="ECO:0000313" key="8">
    <source>
        <dbReference type="EMBL" id="CAF3852461.1"/>
    </source>
</evidence>
<dbReference type="PIRSF" id="PIRSF000097">
    <property type="entry name" value="AKR"/>
    <property type="match status" value="1"/>
</dbReference>
<dbReference type="Proteomes" id="UP000663845">
    <property type="component" value="Unassembled WGS sequence"/>
</dbReference>
<evidence type="ECO:0000256" key="3">
    <source>
        <dbReference type="PIRSR" id="PIRSR000097-1"/>
    </source>
</evidence>
<dbReference type="EMBL" id="CAJOAZ010001752">
    <property type="protein sequence ID" value="CAF3852461.1"/>
    <property type="molecule type" value="Genomic_DNA"/>
</dbReference>
<evidence type="ECO:0000313" key="7">
    <source>
        <dbReference type="EMBL" id="CAF1227010.1"/>
    </source>
</evidence>
<accession>A0A814YAW8</accession>